<feature type="transmembrane region" description="Helical" evidence="2">
    <location>
        <begin position="79"/>
        <end position="96"/>
    </location>
</feature>
<keyword evidence="4" id="KW-1185">Reference proteome</keyword>
<evidence type="ECO:0000256" key="1">
    <source>
        <dbReference type="SAM" id="MobiDB-lite"/>
    </source>
</evidence>
<feature type="transmembrane region" description="Helical" evidence="2">
    <location>
        <begin position="207"/>
        <end position="228"/>
    </location>
</feature>
<feature type="transmembrane region" description="Helical" evidence="2">
    <location>
        <begin position="243"/>
        <end position="262"/>
    </location>
</feature>
<sequence length="410" mass="44841">MKADRLSWQAPQKRLLDRHHDALFLSTSSRTPSTASSEDSDMNDHHSHQQLENVPLLAGTEHSHGIATTPLPIIEHYPALLWNGLYLVVSVAVSLVNKALFDTHMARLPLVGVVVLAQVVVTVVVLMCLHCVGWARLPGWSGETFKGTLMQSLWYVGRLFGGVGALQFLSVPTTSALMRVGLVVAVGRALAMRHEVHHASLDVMGVLWYHSLAAIPLCAFITCAETLIRSDFHTLLSHLSGNIPTMGLLAASGLCVCLLNLSHSLAMHNFHRAWEASRDQLNRHRLYATLQQHILCGGERGTAVGVVMVASGLAVTHGLKHVLADLLGVLVFPHTVALNAGYITVVLSWVGIVMYGNAKFAVPVVCTRTQPHSGPPSTRRHNKRRRPHHHHQQQQQRQHVYGFGCGCNAV</sequence>
<name>A0A0G4ET87_VITBC</name>
<protein>
    <recommendedName>
        <fullName evidence="5">Sugar phosphate transporter domain-containing protein</fullName>
    </recommendedName>
</protein>
<dbReference type="InParanoid" id="A0A0G4ET87"/>
<dbReference type="Proteomes" id="UP000041254">
    <property type="component" value="Unassembled WGS sequence"/>
</dbReference>
<evidence type="ECO:0000313" key="3">
    <source>
        <dbReference type="EMBL" id="CEM01808.1"/>
    </source>
</evidence>
<dbReference type="AlphaFoldDB" id="A0A0G4ET87"/>
<feature type="transmembrane region" description="Helical" evidence="2">
    <location>
        <begin position="155"/>
        <end position="186"/>
    </location>
</feature>
<organism evidence="3 4">
    <name type="scientific">Vitrella brassicaformis (strain CCMP3155)</name>
    <dbReference type="NCBI Taxonomy" id="1169540"/>
    <lineage>
        <taxon>Eukaryota</taxon>
        <taxon>Sar</taxon>
        <taxon>Alveolata</taxon>
        <taxon>Colpodellida</taxon>
        <taxon>Vitrellaceae</taxon>
        <taxon>Vitrella</taxon>
    </lineage>
</organism>
<dbReference type="VEuPathDB" id="CryptoDB:Vbra_20873"/>
<reference evidence="3 4" key="1">
    <citation type="submission" date="2014-11" db="EMBL/GenBank/DDBJ databases">
        <authorList>
            <person name="Zhu J."/>
            <person name="Qi W."/>
            <person name="Song R."/>
        </authorList>
    </citation>
    <scope>NUCLEOTIDE SEQUENCE [LARGE SCALE GENOMIC DNA]</scope>
</reference>
<feature type="transmembrane region" description="Helical" evidence="2">
    <location>
        <begin position="108"/>
        <end position="135"/>
    </location>
</feature>
<proteinExistence type="predicted"/>
<feature type="region of interest" description="Disordered" evidence="1">
    <location>
        <begin position="369"/>
        <end position="397"/>
    </location>
</feature>
<gene>
    <name evidence="3" type="ORF">Vbra_20873</name>
</gene>
<feature type="region of interest" description="Disordered" evidence="1">
    <location>
        <begin position="27"/>
        <end position="49"/>
    </location>
</feature>
<keyword evidence="2" id="KW-0472">Membrane</keyword>
<evidence type="ECO:0008006" key="5">
    <source>
        <dbReference type="Google" id="ProtNLM"/>
    </source>
</evidence>
<dbReference type="EMBL" id="CDMY01000310">
    <property type="protein sequence ID" value="CEM01808.1"/>
    <property type="molecule type" value="Genomic_DNA"/>
</dbReference>
<keyword evidence="2" id="KW-1133">Transmembrane helix</keyword>
<keyword evidence="2" id="KW-0812">Transmembrane</keyword>
<feature type="compositionally biased region" description="Low complexity" evidence="1">
    <location>
        <begin position="27"/>
        <end position="37"/>
    </location>
</feature>
<evidence type="ECO:0000313" key="4">
    <source>
        <dbReference type="Proteomes" id="UP000041254"/>
    </source>
</evidence>
<feature type="compositionally biased region" description="Basic residues" evidence="1">
    <location>
        <begin position="378"/>
        <end position="392"/>
    </location>
</feature>
<accession>A0A0G4ET87</accession>
<evidence type="ECO:0000256" key="2">
    <source>
        <dbReference type="SAM" id="Phobius"/>
    </source>
</evidence>